<keyword evidence="1" id="KW-0808">Transferase</keyword>
<evidence type="ECO:0000256" key="1">
    <source>
        <dbReference type="ARBA" id="ARBA00022679"/>
    </source>
</evidence>
<organism evidence="2 3">
    <name type="scientific">Vigna angularis var. angularis</name>
    <dbReference type="NCBI Taxonomy" id="157739"/>
    <lineage>
        <taxon>Eukaryota</taxon>
        <taxon>Viridiplantae</taxon>
        <taxon>Streptophyta</taxon>
        <taxon>Embryophyta</taxon>
        <taxon>Tracheophyta</taxon>
        <taxon>Spermatophyta</taxon>
        <taxon>Magnoliopsida</taxon>
        <taxon>eudicotyledons</taxon>
        <taxon>Gunneridae</taxon>
        <taxon>Pentapetalae</taxon>
        <taxon>rosids</taxon>
        <taxon>fabids</taxon>
        <taxon>Fabales</taxon>
        <taxon>Fabaceae</taxon>
        <taxon>Papilionoideae</taxon>
        <taxon>50 kb inversion clade</taxon>
        <taxon>NPAAA clade</taxon>
        <taxon>indigoferoid/millettioid clade</taxon>
        <taxon>Phaseoleae</taxon>
        <taxon>Vigna</taxon>
    </lineage>
</organism>
<evidence type="ECO:0000313" key="2">
    <source>
        <dbReference type="EMBL" id="BAT75633.1"/>
    </source>
</evidence>
<dbReference type="Gene3D" id="3.40.1160.10">
    <property type="entry name" value="Acetylglutamate kinase-like"/>
    <property type="match status" value="1"/>
</dbReference>
<reference evidence="2 3" key="1">
    <citation type="journal article" date="2015" name="Sci. Rep.">
        <title>The power of single molecule real-time sequencing technology in the de novo assembly of a eukaryotic genome.</title>
        <authorList>
            <person name="Sakai H."/>
            <person name="Naito K."/>
            <person name="Ogiso-Tanaka E."/>
            <person name="Takahashi Y."/>
            <person name="Iseki K."/>
            <person name="Muto C."/>
            <person name="Satou K."/>
            <person name="Teruya K."/>
            <person name="Shiroma A."/>
            <person name="Shimoji M."/>
            <person name="Hirano T."/>
            <person name="Itoh T."/>
            <person name="Kaga A."/>
            <person name="Tomooka N."/>
        </authorList>
    </citation>
    <scope>NUCLEOTIDE SEQUENCE [LARGE SCALE GENOMIC DNA]</scope>
    <source>
        <strain evidence="3">cv. Shumari</strain>
    </source>
</reference>
<dbReference type="PANTHER" id="PTHR23342">
    <property type="entry name" value="N-ACETYLGLUTAMATE SYNTHASE"/>
    <property type="match status" value="1"/>
</dbReference>
<dbReference type="AlphaFoldDB" id="A0A0S3R520"/>
<gene>
    <name evidence="2" type="primary">Vigan.01G352400</name>
    <name evidence="2" type="ORF">VIGAN_01352400</name>
</gene>
<proteinExistence type="predicted"/>
<dbReference type="InterPro" id="IPR036393">
    <property type="entry name" value="AceGlu_kinase-like_sf"/>
</dbReference>
<dbReference type="SUPFAM" id="SSF53633">
    <property type="entry name" value="Carbamate kinase-like"/>
    <property type="match status" value="1"/>
</dbReference>
<dbReference type="PANTHER" id="PTHR23342:SF0">
    <property type="entry name" value="N-ACETYLGLUTAMATE SYNTHASE, MITOCHONDRIAL"/>
    <property type="match status" value="1"/>
</dbReference>
<dbReference type="GO" id="GO:0009534">
    <property type="term" value="C:chloroplast thylakoid"/>
    <property type="evidence" value="ECO:0007669"/>
    <property type="project" value="TreeGrafter"/>
</dbReference>
<keyword evidence="3" id="KW-1185">Reference proteome</keyword>
<dbReference type="GO" id="GO:0003991">
    <property type="term" value="F:acetylglutamate kinase activity"/>
    <property type="evidence" value="ECO:0007669"/>
    <property type="project" value="TreeGrafter"/>
</dbReference>
<dbReference type="EMBL" id="AP015034">
    <property type="protein sequence ID" value="BAT75633.1"/>
    <property type="molecule type" value="Genomic_DNA"/>
</dbReference>
<dbReference type="Proteomes" id="UP000291084">
    <property type="component" value="Chromosome 1"/>
</dbReference>
<evidence type="ECO:0000313" key="3">
    <source>
        <dbReference type="Proteomes" id="UP000291084"/>
    </source>
</evidence>
<name>A0A0S3R520_PHAAN</name>
<dbReference type="GO" id="GO:0006526">
    <property type="term" value="P:L-arginine biosynthetic process"/>
    <property type="evidence" value="ECO:0007669"/>
    <property type="project" value="TreeGrafter"/>
</dbReference>
<evidence type="ECO:0008006" key="4">
    <source>
        <dbReference type="Google" id="ProtNLM"/>
    </source>
</evidence>
<sequence length="149" mass="16099">MSGTGEWKGFSKTQFCSIDVRADERLPIRHLHTHSDFRTFQRDKWRSCMQRLRHHHAIYAGCQPGSTAVGLDGLDGGLLTARPSPKVADLGFVGEVARVDPIIFCSLIDTNHIPVVTSIAVAVEDSGQPYSINADTVAGELAAALGARS</sequence>
<protein>
    <recommendedName>
        <fullName evidence="4">Aspartate/glutamate/uridylate kinase domain-containing protein</fullName>
    </recommendedName>
</protein>
<accession>A0A0S3R520</accession>